<feature type="domain" description="Flavin reductase like" evidence="3">
    <location>
        <begin position="29"/>
        <end position="170"/>
    </location>
</feature>
<comment type="similarity">
    <text evidence="1">Belongs to the non-flavoprotein flavin reductase family.</text>
</comment>
<accession>A0ABY1Y8W3</accession>
<name>A0ABY1Y8W3_9HYPH</name>
<keyword evidence="2" id="KW-0560">Oxidoreductase</keyword>
<dbReference type="InterPro" id="IPR002563">
    <property type="entry name" value="Flavin_Rdtase-like_dom"/>
</dbReference>
<evidence type="ECO:0000313" key="5">
    <source>
        <dbReference type="Proteomes" id="UP000294239"/>
    </source>
</evidence>
<sequence>MTSMSSVNTQNEHLFVPDATTARSFRNALGNFPTGVTVVTADTANGPLGMTVNSFSSVSLDPPLVLWSPAKTSTRHDFFIGATNFAIHVLDAEQDALCSRFTRGGRGFEELDWERNSEGVPIIPGTLSRFECAQASVHDAGDHSIIIGRVLRAAHREGDPLCFARGAFGRFTVNAQ</sequence>
<dbReference type="PANTHER" id="PTHR30466:SF11">
    <property type="entry name" value="FLAVIN-DEPENDENT MONOOXYGENASE, REDUCTASE SUBUNIT HSAB"/>
    <property type="match status" value="1"/>
</dbReference>
<organism evidence="4 5">
    <name type="scientific">Agrobacterium cavarae</name>
    <dbReference type="NCBI Taxonomy" id="2528239"/>
    <lineage>
        <taxon>Bacteria</taxon>
        <taxon>Pseudomonadati</taxon>
        <taxon>Pseudomonadota</taxon>
        <taxon>Alphaproteobacteria</taxon>
        <taxon>Hyphomicrobiales</taxon>
        <taxon>Rhizobiaceae</taxon>
        <taxon>Rhizobium/Agrobacterium group</taxon>
        <taxon>Agrobacterium</taxon>
    </lineage>
</organism>
<keyword evidence="5" id="KW-1185">Reference proteome</keyword>
<dbReference type="Pfam" id="PF01613">
    <property type="entry name" value="Flavin_Reduct"/>
    <property type="match status" value="1"/>
</dbReference>
<dbReference type="RefSeq" id="WP_130977962.1">
    <property type="nucleotide sequence ID" value="NZ_SISF01000029.1"/>
</dbReference>
<reference evidence="4 5" key="1">
    <citation type="submission" date="2019-02" db="EMBL/GenBank/DDBJ databases">
        <title>Current taxonomic status of genus Agrobacterium and description of Agrobacterium cavarae sp. nov. isolated from maize roots.</title>
        <authorList>
            <person name="Flores-Felix J.D."/>
            <person name="Menendez E."/>
            <person name="Ramirez-Bahena M.H."/>
            <person name="Garcia-Fraile P."/>
            <person name="Velazquez E."/>
        </authorList>
    </citation>
    <scope>NUCLEOTIDE SEQUENCE [LARGE SCALE GENOMIC DNA]</scope>
    <source>
        <strain evidence="4 5">RZME10</strain>
    </source>
</reference>
<dbReference type="InterPro" id="IPR050268">
    <property type="entry name" value="NADH-dep_flavin_reductase"/>
</dbReference>
<comment type="caution">
    <text evidence="4">The sequence shown here is derived from an EMBL/GenBank/DDBJ whole genome shotgun (WGS) entry which is preliminary data.</text>
</comment>
<evidence type="ECO:0000256" key="1">
    <source>
        <dbReference type="ARBA" id="ARBA00008898"/>
    </source>
</evidence>
<dbReference type="Proteomes" id="UP000294239">
    <property type="component" value="Unassembled WGS sequence"/>
</dbReference>
<dbReference type="InterPro" id="IPR012349">
    <property type="entry name" value="Split_barrel_FMN-bd"/>
</dbReference>
<proteinExistence type="inferred from homology"/>
<dbReference type="PANTHER" id="PTHR30466">
    <property type="entry name" value="FLAVIN REDUCTASE"/>
    <property type="match status" value="1"/>
</dbReference>
<dbReference type="GeneID" id="301041640"/>
<dbReference type="EMBL" id="SISF01000029">
    <property type="protein sequence ID" value="TBN12689.1"/>
    <property type="molecule type" value="Genomic_DNA"/>
</dbReference>
<dbReference type="Gene3D" id="2.30.110.10">
    <property type="entry name" value="Electron Transport, Fmn-binding Protein, Chain A"/>
    <property type="match status" value="1"/>
</dbReference>
<protein>
    <submittedName>
        <fullName evidence="4">Flavin reductase</fullName>
    </submittedName>
</protein>
<dbReference type="SMART" id="SM00903">
    <property type="entry name" value="Flavin_Reduct"/>
    <property type="match status" value="1"/>
</dbReference>
<dbReference type="SUPFAM" id="SSF50475">
    <property type="entry name" value="FMN-binding split barrel"/>
    <property type="match status" value="1"/>
</dbReference>
<gene>
    <name evidence="4" type="ORF">EYC79_10670</name>
</gene>
<evidence type="ECO:0000259" key="3">
    <source>
        <dbReference type="SMART" id="SM00903"/>
    </source>
</evidence>
<evidence type="ECO:0000313" key="4">
    <source>
        <dbReference type="EMBL" id="TBN12689.1"/>
    </source>
</evidence>
<evidence type="ECO:0000256" key="2">
    <source>
        <dbReference type="ARBA" id="ARBA00023002"/>
    </source>
</evidence>